<feature type="transmembrane region" description="Helical" evidence="5">
    <location>
        <begin position="293"/>
        <end position="317"/>
    </location>
</feature>
<keyword evidence="2 5" id="KW-0812">Transmembrane</keyword>
<dbReference type="InterPro" id="IPR004841">
    <property type="entry name" value="AA-permease/SLC12A_dom"/>
</dbReference>
<evidence type="ECO:0000313" key="7">
    <source>
        <dbReference type="EMBL" id="CAB3782074.1"/>
    </source>
</evidence>
<evidence type="ECO:0000256" key="2">
    <source>
        <dbReference type="ARBA" id="ARBA00022692"/>
    </source>
</evidence>
<dbReference type="Gene3D" id="1.20.1740.10">
    <property type="entry name" value="Amino acid/polyamine transporter I"/>
    <property type="match status" value="1"/>
</dbReference>
<sequence length="422" mass="45268">MAPIIVLGTFGILSQASGGRAPLSYLVALVAMFLTALSYAHMCRAYPVSGSSYTYVSKAIDPRLGFLTGWSILLDYLFLPMAIWLIGAAYLHSVIRTVPQSVWLPGFIVISSAINIIGLKLAAKLNVTLLVLQCLVMIAFGALCVHYVLGDPTKPLFTLTPFGSNGASLPLVMTGAGIACYSYLGFDAVSTLTEETKDPQRTVPKAILLVTLIGGGIFVAMSYIVQVAHPSTSFVDADSAANEIAKNIGGDVFVMLFLIGMVVGQFASGIAAQASASRLLFALGRDSVFPKRIFAYLSPRFQTPVFTILLTAAFALLALKMDVTTSTSFINFGAFLTFTLVNLSVIFHYRLRLGTRGMKSTVMHALLPVLGIASTIALMLSLDRNAVMLGLSWLAIGVVYLGYLTRFFRVPPPELHMSNGVH</sequence>
<feature type="transmembrane region" description="Helical" evidence="5">
    <location>
        <begin position="129"/>
        <end position="149"/>
    </location>
</feature>
<dbReference type="Proteomes" id="UP000494119">
    <property type="component" value="Unassembled WGS sequence"/>
</dbReference>
<feature type="transmembrane region" description="Helical" evidence="5">
    <location>
        <begin position="169"/>
        <end position="186"/>
    </location>
</feature>
<organism evidence="7 8">
    <name type="scientific">Paraburkholderia caffeinitolerans</name>
    <dbReference type="NCBI Taxonomy" id="1723730"/>
    <lineage>
        <taxon>Bacteria</taxon>
        <taxon>Pseudomonadati</taxon>
        <taxon>Pseudomonadota</taxon>
        <taxon>Betaproteobacteria</taxon>
        <taxon>Burkholderiales</taxon>
        <taxon>Burkholderiaceae</taxon>
        <taxon>Paraburkholderia</taxon>
    </lineage>
</organism>
<accession>A0A6J5FNH6</accession>
<evidence type="ECO:0000256" key="5">
    <source>
        <dbReference type="SAM" id="Phobius"/>
    </source>
</evidence>
<feature type="transmembrane region" description="Helical" evidence="5">
    <location>
        <begin position="206"/>
        <end position="225"/>
    </location>
</feature>
<name>A0A6J5FNH6_9BURK</name>
<feature type="transmembrane region" description="Helical" evidence="5">
    <location>
        <begin position="64"/>
        <end position="90"/>
    </location>
</feature>
<evidence type="ECO:0000259" key="6">
    <source>
        <dbReference type="Pfam" id="PF00324"/>
    </source>
</evidence>
<feature type="transmembrane region" description="Helical" evidence="5">
    <location>
        <begin position="361"/>
        <end position="380"/>
    </location>
</feature>
<dbReference type="EMBL" id="CADIKL010000005">
    <property type="protein sequence ID" value="CAB3782074.1"/>
    <property type="molecule type" value="Genomic_DNA"/>
</dbReference>
<dbReference type="PANTHER" id="PTHR42770:SF8">
    <property type="entry name" value="PUTRESCINE IMPORTER PUUP"/>
    <property type="match status" value="1"/>
</dbReference>
<dbReference type="Pfam" id="PF00324">
    <property type="entry name" value="AA_permease"/>
    <property type="match status" value="1"/>
</dbReference>
<protein>
    <submittedName>
        <fullName evidence="7">Putrescine importer PuuP</fullName>
    </submittedName>
</protein>
<evidence type="ECO:0000256" key="4">
    <source>
        <dbReference type="ARBA" id="ARBA00023136"/>
    </source>
</evidence>
<dbReference type="GO" id="GO:0016020">
    <property type="term" value="C:membrane"/>
    <property type="evidence" value="ECO:0007669"/>
    <property type="project" value="UniProtKB-SubCell"/>
</dbReference>
<feature type="transmembrane region" description="Helical" evidence="5">
    <location>
        <begin position="102"/>
        <end position="122"/>
    </location>
</feature>
<gene>
    <name evidence="7" type="primary">puuP_1</name>
    <name evidence="7" type="ORF">LMG28688_01422</name>
</gene>
<dbReference type="PANTHER" id="PTHR42770">
    <property type="entry name" value="AMINO ACID TRANSPORTER-RELATED"/>
    <property type="match status" value="1"/>
</dbReference>
<evidence type="ECO:0000256" key="3">
    <source>
        <dbReference type="ARBA" id="ARBA00022989"/>
    </source>
</evidence>
<reference evidence="7 8" key="1">
    <citation type="submission" date="2020-04" db="EMBL/GenBank/DDBJ databases">
        <authorList>
            <person name="De Canck E."/>
        </authorList>
    </citation>
    <scope>NUCLEOTIDE SEQUENCE [LARGE SCALE GENOMIC DNA]</scope>
    <source>
        <strain evidence="7 8">LMG 28688</strain>
    </source>
</reference>
<dbReference type="PIRSF" id="PIRSF006060">
    <property type="entry name" value="AA_transporter"/>
    <property type="match status" value="1"/>
</dbReference>
<dbReference type="AlphaFoldDB" id="A0A6J5FNH6"/>
<keyword evidence="4 5" id="KW-0472">Membrane</keyword>
<evidence type="ECO:0000256" key="1">
    <source>
        <dbReference type="ARBA" id="ARBA00004141"/>
    </source>
</evidence>
<feature type="transmembrane region" description="Helical" evidence="5">
    <location>
        <begin position="26"/>
        <end position="43"/>
    </location>
</feature>
<proteinExistence type="predicted"/>
<feature type="transmembrane region" description="Helical" evidence="5">
    <location>
        <begin position="329"/>
        <end position="349"/>
    </location>
</feature>
<keyword evidence="8" id="KW-1185">Reference proteome</keyword>
<feature type="transmembrane region" description="Helical" evidence="5">
    <location>
        <begin position="252"/>
        <end position="272"/>
    </location>
</feature>
<dbReference type="InterPro" id="IPR050367">
    <property type="entry name" value="APC_superfamily"/>
</dbReference>
<keyword evidence="3 5" id="KW-1133">Transmembrane helix</keyword>
<feature type="transmembrane region" description="Helical" evidence="5">
    <location>
        <begin position="386"/>
        <end position="408"/>
    </location>
</feature>
<evidence type="ECO:0000313" key="8">
    <source>
        <dbReference type="Proteomes" id="UP000494119"/>
    </source>
</evidence>
<dbReference type="GO" id="GO:0055085">
    <property type="term" value="P:transmembrane transport"/>
    <property type="evidence" value="ECO:0007669"/>
    <property type="project" value="InterPro"/>
</dbReference>
<comment type="subcellular location">
    <subcellularLocation>
        <location evidence="1">Membrane</location>
        <topology evidence="1">Multi-pass membrane protein</topology>
    </subcellularLocation>
</comment>
<feature type="domain" description="Amino acid permease/ SLC12A" evidence="6">
    <location>
        <begin position="5"/>
        <end position="380"/>
    </location>
</feature>